<gene>
    <name evidence="7" type="ORF">SAMN02745121_06798</name>
</gene>
<dbReference type="PANTHER" id="PTHR31018">
    <property type="entry name" value="SPORULATION-SPECIFIC PROTEIN-RELATED"/>
    <property type="match status" value="1"/>
</dbReference>
<protein>
    <submittedName>
        <fullName evidence="7">Receptor L domain-containing protein</fullName>
    </submittedName>
</protein>
<keyword evidence="8" id="KW-1185">Reference proteome</keyword>
<dbReference type="GO" id="GO:0030313">
    <property type="term" value="C:cell envelope"/>
    <property type="evidence" value="ECO:0007669"/>
    <property type="project" value="UniProtKB-SubCell"/>
</dbReference>
<dbReference type="SUPFAM" id="SSF52058">
    <property type="entry name" value="L domain-like"/>
    <property type="match status" value="2"/>
</dbReference>
<dbReference type="PANTHER" id="PTHR31018:SF3">
    <property type="entry name" value="RECEPTOR PROTEIN-TYROSINE KINASE"/>
    <property type="match status" value="1"/>
</dbReference>
<dbReference type="AlphaFoldDB" id="A0A1I2FT62"/>
<evidence type="ECO:0000256" key="2">
    <source>
        <dbReference type="ARBA" id="ARBA00022512"/>
    </source>
</evidence>
<evidence type="ECO:0000313" key="7">
    <source>
        <dbReference type="EMBL" id="SFF08049.1"/>
    </source>
</evidence>
<comment type="subcellular location">
    <subcellularLocation>
        <location evidence="1">Secreted</location>
        <location evidence="1">Cell wall</location>
    </subcellularLocation>
</comment>
<dbReference type="STRING" id="54.SAMN02745121_06798"/>
<reference evidence="8" key="1">
    <citation type="submission" date="2016-10" db="EMBL/GenBank/DDBJ databases">
        <authorList>
            <person name="Varghese N."/>
            <person name="Submissions S."/>
        </authorList>
    </citation>
    <scope>NUCLEOTIDE SEQUENCE [LARGE SCALE GENOMIC DNA]</scope>
    <source>
        <strain evidence="8">ATCC 25963</strain>
    </source>
</reference>
<evidence type="ECO:0000256" key="5">
    <source>
        <dbReference type="ARBA" id="ARBA00023180"/>
    </source>
</evidence>
<name>A0A1I2FT62_9BACT</name>
<organism evidence="7 8">
    <name type="scientific">Nannocystis exedens</name>
    <dbReference type="NCBI Taxonomy" id="54"/>
    <lineage>
        <taxon>Bacteria</taxon>
        <taxon>Pseudomonadati</taxon>
        <taxon>Myxococcota</taxon>
        <taxon>Polyangia</taxon>
        <taxon>Nannocystales</taxon>
        <taxon>Nannocystaceae</taxon>
        <taxon>Nannocystis</taxon>
    </lineage>
</organism>
<dbReference type="Pfam" id="PF01030">
    <property type="entry name" value="Recep_L_domain"/>
    <property type="match status" value="1"/>
</dbReference>
<keyword evidence="4" id="KW-0732">Signal</keyword>
<evidence type="ECO:0000256" key="3">
    <source>
        <dbReference type="ARBA" id="ARBA00022525"/>
    </source>
</evidence>
<feature type="domain" description="Receptor L-domain" evidence="6">
    <location>
        <begin position="55"/>
        <end position="140"/>
    </location>
</feature>
<dbReference type="EMBL" id="FOMX01000028">
    <property type="protein sequence ID" value="SFF08049.1"/>
    <property type="molecule type" value="Genomic_DNA"/>
</dbReference>
<dbReference type="Proteomes" id="UP000199400">
    <property type="component" value="Unassembled WGS sequence"/>
</dbReference>
<dbReference type="InterPro" id="IPR000494">
    <property type="entry name" value="Rcpt_L-dom"/>
</dbReference>
<keyword evidence="2" id="KW-0134">Cell wall</keyword>
<evidence type="ECO:0000313" key="8">
    <source>
        <dbReference type="Proteomes" id="UP000199400"/>
    </source>
</evidence>
<evidence type="ECO:0000256" key="1">
    <source>
        <dbReference type="ARBA" id="ARBA00004191"/>
    </source>
</evidence>
<sequence length="436" mass="46024">MSPCYAHDTCVPARSAKSFASWTFLGLVCLSGACATEEPCAQGPEVWTGASRPAHICGDLVIEGRTSEELRSLAELETIDGSLFVFENPALSELPEFSHLRRIGGSLAISDNAALVAIGGFPALEELAGELYVAENPQLLTFELGGSISAAEALFIAANSRLTVFGGMSRLTQISGDVRFVGNDSLLEIDLPGLAEVGGSFTLADNDALDNVTFPSLRTIGGPWSVADNKSLASLTGFGSLEHAGATRIEGNASLAQIAWTGAFASISVRIENNLALRRISAAETVPLRGSLHVRYNPELELLDGFAGVKELGSLVLETNERLREVAAFRGLQTVSELKVLANPALEGPPDWFPALTEVEDLWIFGNASLPAATVDALIAHVTSANEPRVGDNQDQDTALEPCPWPADKICDADSGWYGPGTGLCASDPEDCENLP</sequence>
<keyword evidence="7" id="KW-0675">Receptor</keyword>
<accession>A0A1I2FT62</accession>
<dbReference type="InterPro" id="IPR051648">
    <property type="entry name" value="CWI-Assembly_Regulator"/>
</dbReference>
<keyword evidence="3" id="KW-0964">Secreted</keyword>
<evidence type="ECO:0000259" key="6">
    <source>
        <dbReference type="Pfam" id="PF01030"/>
    </source>
</evidence>
<dbReference type="InterPro" id="IPR036941">
    <property type="entry name" value="Rcpt_L-dom_sf"/>
</dbReference>
<dbReference type="Gene3D" id="3.80.20.20">
    <property type="entry name" value="Receptor L-domain"/>
    <property type="match status" value="2"/>
</dbReference>
<evidence type="ECO:0000256" key="4">
    <source>
        <dbReference type="ARBA" id="ARBA00022729"/>
    </source>
</evidence>
<keyword evidence="5" id="KW-0325">Glycoprotein</keyword>
<proteinExistence type="predicted"/>